<feature type="active site" description="Proton acceptor" evidence="7">
    <location>
        <position position="89"/>
    </location>
</feature>
<dbReference type="SUPFAM" id="SSF51713">
    <property type="entry name" value="tRNA-guanine transglycosylase"/>
    <property type="match status" value="1"/>
</dbReference>
<evidence type="ECO:0000259" key="8">
    <source>
        <dbReference type="Pfam" id="PF01702"/>
    </source>
</evidence>
<evidence type="ECO:0000256" key="6">
    <source>
        <dbReference type="ARBA" id="ARBA00050112"/>
    </source>
</evidence>
<keyword evidence="5 7" id="KW-0862">Zinc</keyword>
<keyword evidence="2 7" id="KW-0808">Transferase</keyword>
<dbReference type="EMBL" id="NNSR01000026">
    <property type="protein sequence ID" value="PKD32404.1"/>
    <property type="molecule type" value="Genomic_DNA"/>
</dbReference>
<dbReference type="UniPathway" id="UPA00392"/>
<comment type="similarity">
    <text evidence="7">Belongs to the queuine tRNA-ribosyltransferase family.</text>
</comment>
<evidence type="ECO:0000313" key="9">
    <source>
        <dbReference type="EMBL" id="PKD32404.1"/>
    </source>
</evidence>
<gene>
    <name evidence="7 9" type="primary">tgt</name>
    <name evidence="9" type="ORF">RBATCC27255_00352</name>
</gene>
<feature type="binding site" evidence="7">
    <location>
        <begin position="89"/>
        <end position="93"/>
    </location>
    <ligand>
        <name>substrate</name>
    </ligand>
</feature>
<dbReference type="FunFam" id="3.20.20.105:FF:000001">
    <property type="entry name" value="Queuine tRNA-ribosyltransferase"/>
    <property type="match status" value="1"/>
</dbReference>
<dbReference type="NCBIfam" id="TIGR00449">
    <property type="entry name" value="tgt_general"/>
    <property type="match status" value="1"/>
</dbReference>
<evidence type="ECO:0000256" key="5">
    <source>
        <dbReference type="ARBA" id="ARBA00022833"/>
    </source>
</evidence>
<evidence type="ECO:0000256" key="2">
    <source>
        <dbReference type="ARBA" id="ARBA00022679"/>
    </source>
</evidence>
<comment type="subunit">
    <text evidence="7">Homodimer. Within each dimer, one monomer is responsible for RNA recognition and catalysis, while the other monomer binds to the replacement base PreQ1.</text>
</comment>
<dbReference type="InterPro" id="IPR050076">
    <property type="entry name" value="ArchSynthase1/Queuine_TRR"/>
</dbReference>
<comment type="cofactor">
    <cofactor evidence="7">
        <name>Zn(2+)</name>
        <dbReference type="ChEBI" id="CHEBI:29105"/>
    </cofactor>
    <text evidence="7">Binds 1 zinc ion per subunit.</text>
</comment>
<dbReference type="PANTHER" id="PTHR46499:SF1">
    <property type="entry name" value="QUEUINE TRNA-RIBOSYLTRANSFERASE"/>
    <property type="match status" value="1"/>
</dbReference>
<dbReference type="PANTHER" id="PTHR46499">
    <property type="entry name" value="QUEUINE TRNA-RIBOSYLTRANSFERASE"/>
    <property type="match status" value="1"/>
</dbReference>
<feature type="binding site" evidence="7">
    <location>
        <position position="143"/>
    </location>
    <ligand>
        <name>substrate</name>
    </ligand>
</feature>
<evidence type="ECO:0000256" key="3">
    <source>
        <dbReference type="ARBA" id="ARBA00022694"/>
    </source>
</evidence>
<organism evidence="9 10">
    <name type="scientific">Ruminococcus bromii</name>
    <dbReference type="NCBI Taxonomy" id="40518"/>
    <lineage>
        <taxon>Bacteria</taxon>
        <taxon>Bacillati</taxon>
        <taxon>Bacillota</taxon>
        <taxon>Clostridia</taxon>
        <taxon>Eubacteriales</taxon>
        <taxon>Oscillospiraceae</taxon>
        <taxon>Ruminococcus</taxon>
    </lineage>
</organism>
<comment type="pathway">
    <text evidence="7">tRNA modification; tRNA-queuosine biosynthesis.</text>
</comment>
<keyword evidence="7" id="KW-0479">Metal-binding</keyword>
<keyword evidence="10" id="KW-1185">Reference proteome</keyword>
<feature type="binding site" evidence="7">
    <location>
        <position position="314"/>
    </location>
    <ligand>
        <name>Zn(2+)</name>
        <dbReference type="ChEBI" id="CHEBI:29105"/>
    </ligand>
</feature>
<dbReference type="GO" id="GO:0005829">
    <property type="term" value="C:cytosol"/>
    <property type="evidence" value="ECO:0007669"/>
    <property type="project" value="TreeGrafter"/>
</dbReference>
<feature type="binding site" evidence="7">
    <location>
        <position position="340"/>
    </location>
    <ligand>
        <name>Zn(2+)</name>
        <dbReference type="ChEBI" id="CHEBI:29105"/>
    </ligand>
</feature>
<protein>
    <recommendedName>
        <fullName evidence="7">Queuine tRNA-ribosyltransferase</fullName>
        <ecNumber evidence="7">2.4.2.29</ecNumber>
    </recommendedName>
    <alternativeName>
        <fullName evidence="7">Guanine insertion enzyme</fullName>
    </alternativeName>
    <alternativeName>
        <fullName evidence="7">tRNA-guanine transglycosylase</fullName>
    </alternativeName>
</protein>
<evidence type="ECO:0000256" key="7">
    <source>
        <dbReference type="HAMAP-Rule" id="MF_00168"/>
    </source>
</evidence>
<name>A0A2N0UZK3_9FIRM</name>
<dbReference type="HAMAP" id="MF_00168">
    <property type="entry name" value="Q_tRNA_Tgt"/>
    <property type="match status" value="1"/>
</dbReference>
<feature type="binding site" evidence="7">
    <location>
        <position position="311"/>
    </location>
    <ligand>
        <name>Zn(2+)</name>
        <dbReference type="ChEBI" id="CHEBI:29105"/>
    </ligand>
</feature>
<dbReference type="InterPro" id="IPR002616">
    <property type="entry name" value="tRNA_ribo_trans-like"/>
</dbReference>
<keyword evidence="3 7" id="KW-0819">tRNA processing</keyword>
<feature type="binding site" evidence="7">
    <location>
        <position position="194"/>
    </location>
    <ligand>
        <name>substrate</name>
    </ligand>
</feature>
<dbReference type="AlphaFoldDB" id="A0A2N0UZK3"/>
<accession>A0A2N0UZK3</accession>
<dbReference type="GO" id="GO:0008616">
    <property type="term" value="P:tRNA queuosine(34) biosynthetic process"/>
    <property type="evidence" value="ECO:0007669"/>
    <property type="project" value="UniProtKB-UniRule"/>
</dbReference>
<dbReference type="Gene3D" id="3.20.20.105">
    <property type="entry name" value="Queuine tRNA-ribosyltransferase-like"/>
    <property type="match status" value="1"/>
</dbReference>
<reference evidence="9" key="1">
    <citation type="journal article" date="2018" name="Environ. Microbiol.">
        <title>Sporulation capability and amylosome conservation among diverse human colonic and rumen isolates of the keystone starch-degrader Ruminococcus bromii.</title>
        <authorList>
            <person name="Mukhopadhya I."/>
            <person name="Morais S."/>
            <person name="Laverde-Gomez J."/>
            <person name="Sheridan P.O."/>
            <person name="Walker A.W."/>
            <person name="Kelly W."/>
            <person name="Klieve A.V."/>
            <person name="Ouwerkerk D."/>
            <person name="Duncan S.H."/>
            <person name="Louis P."/>
            <person name="Koropatkin N."/>
            <person name="Cockburn D."/>
            <person name="Kibler R."/>
            <person name="Cooper P.J."/>
            <person name="Sandoval C."/>
            <person name="Crost E."/>
            <person name="Juge N."/>
            <person name="Bayer E.A."/>
            <person name="Flint H.J."/>
        </authorList>
    </citation>
    <scope>NUCLEOTIDE SEQUENCE [LARGE SCALE GENOMIC DNA]</scope>
    <source>
        <strain evidence="9">ATCC 27255</strain>
    </source>
</reference>
<keyword evidence="4 7" id="KW-0671">Queuosine biosynthesis</keyword>
<evidence type="ECO:0000256" key="4">
    <source>
        <dbReference type="ARBA" id="ARBA00022785"/>
    </source>
</evidence>
<feature type="domain" description="tRNA-guanine(15) transglycosylase-like" evidence="8">
    <location>
        <begin position="10"/>
        <end position="369"/>
    </location>
</feature>
<dbReference type="GO" id="GO:0008479">
    <property type="term" value="F:tRNA-guanosine(34) queuine transglycosylase activity"/>
    <property type="evidence" value="ECO:0007669"/>
    <property type="project" value="UniProtKB-UniRule"/>
</dbReference>
<dbReference type="RefSeq" id="WP_101028472.1">
    <property type="nucleotide sequence ID" value="NZ_CABMMZ010000026.1"/>
</dbReference>
<dbReference type="NCBIfam" id="TIGR00430">
    <property type="entry name" value="Q_tRNA_tgt"/>
    <property type="match status" value="1"/>
</dbReference>
<dbReference type="EC" id="2.4.2.29" evidence="7"/>
<dbReference type="InterPro" id="IPR036511">
    <property type="entry name" value="TGT-like_sf"/>
</dbReference>
<feature type="active site" description="Nucleophile" evidence="7">
    <location>
        <position position="271"/>
    </location>
</feature>
<proteinExistence type="inferred from homology"/>
<comment type="caution">
    <text evidence="9">The sequence shown here is derived from an EMBL/GenBank/DDBJ whole genome shotgun (WGS) entry which is preliminary data.</text>
</comment>
<comment type="caution">
    <text evidence="7">Lacks conserved residue(s) required for the propagation of feature annotation.</text>
</comment>
<feature type="binding site" evidence="7">
    <location>
        <position position="221"/>
    </location>
    <ligand>
        <name>substrate</name>
    </ligand>
</feature>
<evidence type="ECO:0000256" key="1">
    <source>
        <dbReference type="ARBA" id="ARBA00022676"/>
    </source>
</evidence>
<feature type="region of interest" description="RNA binding" evidence="7">
    <location>
        <begin position="252"/>
        <end position="258"/>
    </location>
</feature>
<dbReference type="Proteomes" id="UP000233425">
    <property type="component" value="Unassembled WGS sequence"/>
</dbReference>
<keyword evidence="1 7" id="KW-0328">Glycosyltransferase</keyword>
<dbReference type="GO" id="GO:0046872">
    <property type="term" value="F:metal ion binding"/>
    <property type="evidence" value="ECO:0007669"/>
    <property type="project" value="UniProtKB-KW"/>
</dbReference>
<dbReference type="Pfam" id="PF01702">
    <property type="entry name" value="TGT"/>
    <property type="match status" value="1"/>
</dbReference>
<comment type="function">
    <text evidence="7">Catalyzes the base-exchange of a guanine (G) residue with the queuine precursor 7-aminomethyl-7-deazaguanine (PreQ1) at position 34 (anticodon wobble position) in tRNAs with GU(N) anticodons (tRNA-Asp, -Asn, -His and -Tyr). Catalysis occurs through a double-displacement mechanism. The nucleophile active site attacks the C1' of nucleotide 34 to detach the guanine base from the RNA, forming a covalent enzyme-RNA intermediate. The proton acceptor active site deprotonates the incoming PreQ1, allowing a nucleophilic attack on the C1' of the ribose to form the product. After dissociation, two additional enzymatic reactions on the tRNA convert PreQ1 to queuine (Q), resulting in the hypermodified nucleoside queuosine (7-(((4,5-cis-dihydroxy-2-cyclopenten-1-yl)amino)methyl)-7-deazaguanosine).</text>
</comment>
<comment type="catalytic activity">
    <reaction evidence="6 7">
        <text>7-aminomethyl-7-carbaguanine + guanosine(34) in tRNA = 7-aminomethyl-7-carbaguanosine(34) in tRNA + guanine</text>
        <dbReference type="Rhea" id="RHEA:24104"/>
        <dbReference type="Rhea" id="RHEA-COMP:10341"/>
        <dbReference type="Rhea" id="RHEA-COMP:10342"/>
        <dbReference type="ChEBI" id="CHEBI:16235"/>
        <dbReference type="ChEBI" id="CHEBI:58703"/>
        <dbReference type="ChEBI" id="CHEBI:74269"/>
        <dbReference type="ChEBI" id="CHEBI:82833"/>
        <dbReference type="EC" id="2.4.2.29"/>
    </reaction>
</comment>
<evidence type="ECO:0000313" key="10">
    <source>
        <dbReference type="Proteomes" id="UP000233425"/>
    </source>
</evidence>
<feature type="binding site" evidence="7">
    <location>
        <position position="309"/>
    </location>
    <ligand>
        <name>Zn(2+)</name>
        <dbReference type="ChEBI" id="CHEBI:29105"/>
    </ligand>
</feature>
<dbReference type="InterPro" id="IPR004803">
    <property type="entry name" value="TGT"/>
</dbReference>
<sequence>MFKVIKKEGSARRGEFVTVHGTVQTPAFMNVATCGAIKGAVSALDLKNIKCQVQLCNTYHLHLRPGDEKVKQMGGLHKFTRWNGPILTDSGGFQVFSLAKLRNIKEEGVYFNSHIDGRKIFMGPEESMRIQSNLASTIAMAFDECVENPSPYEYTKNSVERTTRWLKRCVAEMKRLNSLDDTINKNQMLFGINQGGIYDDLRVNHMKEIAELNLDGYAIGGLAVGEPAETMYHIIEEVEPFAPKDKIRYLMGVGTPVNILESVARGVDLFDCVMPSRNARHGQLFTWDGVRNINNAKYETDESPIDEHCDCPVCRNFSRAYIRHLLKSGEMLGMRLAVLHNLYFYNNLMEVIRTQLDNGTYMEFYEKYRNILGVRI</sequence>